<dbReference type="STRING" id="78344.BIGA_0207"/>
<dbReference type="RefSeq" id="WP_129237495.1">
    <property type="nucleotide sequence ID" value="NZ_CP035464.1"/>
</dbReference>
<sequence length="238" mass="25512">MIRAWHLDLMMIRQRMLLNLPISLVLCLWLGLQTQSLATVVAAALFMTYPMVGMQLGQYDELKGWKSYRMTLPLSRRDIVAGRYLTLLTLVIASLLTAAVAVGLNIGIAAVAPGLGGPAGMMAAMFSADAVHAALLVGLAFLLVCTVMVCAMTILFYRFGATTATTMLPMLGVFAVLMVALFVGSLDESVVAAWSDGLLWLLSPERLALCCGICAVLTVAIMAVSAAICMRIYTRTEL</sequence>
<organism evidence="2 3">
    <name type="scientific">Bifidobacterium pullorum subsp. gallinarum</name>
    <dbReference type="NCBI Taxonomy" id="78344"/>
    <lineage>
        <taxon>Bacteria</taxon>
        <taxon>Bacillati</taxon>
        <taxon>Actinomycetota</taxon>
        <taxon>Actinomycetes</taxon>
        <taxon>Bifidobacteriales</taxon>
        <taxon>Bifidobacteriaceae</taxon>
        <taxon>Bifidobacterium</taxon>
    </lineage>
</organism>
<keyword evidence="1" id="KW-0812">Transmembrane</keyword>
<evidence type="ECO:0000256" key="1">
    <source>
        <dbReference type="SAM" id="Phobius"/>
    </source>
</evidence>
<feature type="transmembrane region" description="Helical" evidence="1">
    <location>
        <begin position="130"/>
        <end position="156"/>
    </location>
</feature>
<feature type="transmembrane region" description="Helical" evidence="1">
    <location>
        <begin position="168"/>
        <end position="186"/>
    </location>
</feature>
<evidence type="ECO:0000313" key="3">
    <source>
        <dbReference type="Proteomes" id="UP000293589"/>
    </source>
</evidence>
<proteinExistence type="predicted"/>
<protein>
    <submittedName>
        <fullName evidence="2">ABC-2 transporter permease</fullName>
    </submittedName>
</protein>
<dbReference type="InterPro" id="IPR025699">
    <property type="entry name" value="ABC2_memb-like"/>
</dbReference>
<keyword evidence="1" id="KW-1133">Transmembrane helix</keyword>
<feature type="transmembrane region" description="Helical" evidence="1">
    <location>
        <begin position="80"/>
        <end position="110"/>
    </location>
</feature>
<reference evidence="2 3" key="1">
    <citation type="submission" date="2019-01" db="EMBL/GenBank/DDBJ databases">
        <title>Complete genome sequence of Bifidobacterium gallinarum CACC 514.</title>
        <authorList>
            <person name="Jung M."/>
        </authorList>
    </citation>
    <scope>NUCLEOTIDE SEQUENCE [LARGE SCALE GENOMIC DNA]</scope>
    <source>
        <strain evidence="2 3">CACC 514</strain>
    </source>
</reference>
<dbReference type="KEGG" id="bgx:ESN35_06270"/>
<feature type="transmembrane region" description="Helical" evidence="1">
    <location>
        <begin position="16"/>
        <end position="32"/>
    </location>
</feature>
<evidence type="ECO:0000313" key="2">
    <source>
        <dbReference type="EMBL" id="QAY33051.1"/>
    </source>
</evidence>
<keyword evidence="1" id="KW-0472">Membrane</keyword>
<dbReference type="AlphaFoldDB" id="A0A4P6DST6"/>
<name>A0A4P6DST6_9BIFI</name>
<accession>A0A4P6DST6</accession>
<dbReference type="EMBL" id="CP035464">
    <property type="protein sequence ID" value="QAY33051.1"/>
    <property type="molecule type" value="Genomic_DNA"/>
</dbReference>
<dbReference type="Proteomes" id="UP000293589">
    <property type="component" value="Chromosome"/>
</dbReference>
<feature type="transmembrane region" description="Helical" evidence="1">
    <location>
        <begin position="38"/>
        <end position="59"/>
    </location>
</feature>
<feature type="transmembrane region" description="Helical" evidence="1">
    <location>
        <begin position="206"/>
        <end position="233"/>
    </location>
</feature>
<gene>
    <name evidence="2" type="ORF">ESN35_06270</name>
</gene>
<dbReference type="Pfam" id="PF13346">
    <property type="entry name" value="ABC2_membrane_5"/>
    <property type="match status" value="1"/>
</dbReference>